<keyword evidence="4" id="KW-0720">Serine protease</keyword>
<dbReference type="InterPro" id="IPR002142">
    <property type="entry name" value="Peptidase_S49"/>
</dbReference>
<protein>
    <submittedName>
        <fullName evidence="6">Multidrug transporter</fullName>
    </submittedName>
</protein>
<evidence type="ECO:0000313" key="6">
    <source>
        <dbReference type="EMBL" id="KAJ54064.1"/>
    </source>
</evidence>
<dbReference type="GO" id="GO:0008236">
    <property type="term" value="F:serine-type peptidase activity"/>
    <property type="evidence" value="ECO:0007669"/>
    <property type="project" value="UniProtKB-KW"/>
</dbReference>
<dbReference type="EMBL" id="JFKE01000011">
    <property type="protein sequence ID" value="KAJ54064.1"/>
    <property type="molecule type" value="Genomic_DNA"/>
</dbReference>
<dbReference type="Gene3D" id="6.20.330.10">
    <property type="match status" value="1"/>
</dbReference>
<dbReference type="InterPro" id="IPR029045">
    <property type="entry name" value="ClpP/crotonase-like_dom_sf"/>
</dbReference>
<dbReference type="Gene3D" id="3.90.226.10">
    <property type="entry name" value="2-enoyl-CoA Hydratase, Chain A, domain 1"/>
    <property type="match status" value="1"/>
</dbReference>
<name>A0A037ZC49_9RHOB</name>
<dbReference type="OrthoDB" id="9764363at2"/>
<dbReference type="GO" id="GO:0006508">
    <property type="term" value="P:proteolysis"/>
    <property type="evidence" value="ECO:0007669"/>
    <property type="project" value="UniProtKB-KW"/>
</dbReference>
<dbReference type="STRING" id="1454373.ACMU_03990"/>
<evidence type="ECO:0000313" key="7">
    <source>
        <dbReference type="Proteomes" id="UP000026249"/>
    </source>
</evidence>
<reference evidence="6 7" key="1">
    <citation type="submission" date="2014-03" db="EMBL/GenBank/DDBJ databases">
        <title>Draft Genome Sequence of Actibacterium mucosum KCTC 23349, a Marine Alphaproteobacterium with Complex Ionic Requirements Isolated from Mediterranean Seawater at Malvarrosa Beach, Valencia, Spain.</title>
        <authorList>
            <person name="Arahal D.R."/>
            <person name="Shao Z."/>
            <person name="Lai Q."/>
            <person name="Pujalte M.J."/>
        </authorList>
    </citation>
    <scope>NUCLEOTIDE SEQUENCE [LARGE SCALE GENOMIC DNA]</scope>
    <source>
        <strain evidence="6 7">KCTC 23349</strain>
    </source>
</reference>
<dbReference type="CDD" id="cd07023">
    <property type="entry name" value="S49_Sppa_N_C"/>
    <property type="match status" value="1"/>
</dbReference>
<dbReference type="InterPro" id="IPR047272">
    <property type="entry name" value="S49_SppA_C"/>
</dbReference>
<evidence type="ECO:0000256" key="4">
    <source>
        <dbReference type="ARBA" id="ARBA00022825"/>
    </source>
</evidence>
<dbReference type="Proteomes" id="UP000026249">
    <property type="component" value="Unassembled WGS sequence"/>
</dbReference>
<proteinExistence type="inferred from homology"/>
<dbReference type="PANTHER" id="PTHR42987">
    <property type="entry name" value="PEPTIDASE S49"/>
    <property type="match status" value="1"/>
</dbReference>
<feature type="domain" description="Peptidase S49" evidence="5">
    <location>
        <begin position="81"/>
        <end position="216"/>
    </location>
</feature>
<keyword evidence="7" id="KW-1185">Reference proteome</keyword>
<accession>A0A037ZC49</accession>
<dbReference type="AlphaFoldDB" id="A0A037ZC49"/>
<comment type="caution">
    <text evidence="6">The sequence shown here is derived from an EMBL/GenBank/DDBJ whole genome shotgun (WGS) entry which is preliminary data.</text>
</comment>
<keyword evidence="3" id="KW-0378">Hydrolase</keyword>
<dbReference type="RefSeq" id="WP_035262681.1">
    <property type="nucleotide sequence ID" value="NZ_JFKE01000011.1"/>
</dbReference>
<keyword evidence="2" id="KW-0645">Protease</keyword>
<dbReference type="PANTHER" id="PTHR42987:SF8">
    <property type="entry name" value="PROTEINASE"/>
    <property type="match status" value="1"/>
</dbReference>
<dbReference type="SUPFAM" id="SSF52096">
    <property type="entry name" value="ClpP/crotonase"/>
    <property type="match status" value="1"/>
</dbReference>
<evidence type="ECO:0000259" key="5">
    <source>
        <dbReference type="Pfam" id="PF01343"/>
    </source>
</evidence>
<gene>
    <name evidence="6" type="ORF">ACMU_03990</name>
</gene>
<organism evidence="6 7">
    <name type="scientific">Actibacterium mucosum KCTC 23349</name>
    <dbReference type="NCBI Taxonomy" id="1454373"/>
    <lineage>
        <taxon>Bacteria</taxon>
        <taxon>Pseudomonadati</taxon>
        <taxon>Pseudomonadota</taxon>
        <taxon>Alphaproteobacteria</taxon>
        <taxon>Rhodobacterales</taxon>
        <taxon>Roseobacteraceae</taxon>
        <taxon>Actibacterium</taxon>
    </lineage>
</organism>
<comment type="similarity">
    <text evidence="1">Belongs to the peptidase S49 family.</text>
</comment>
<sequence>MRHLIPFRKPRPHVAVIRLAGVIAASGSPGRALSDVVLAPVIERAFRKGKPSAVALVINSPGGSPAQSSLIASRIRRLADEKDVKVYAFVEDVAASGGYYLATAADEIWVDVHSVVGSIGVISAGFGFHEFIARHGIERRVHTAGESKSLLDPFQPEKPEDLVRLKDLQETIHAGFIDHVKTRRGAKLLDEADLFTGNIWVGEKGIEPGLVDGVGHLVPKMKEVFGDKVRFSMHGPRRGMLSRFGARIIGDVVGSVEERALWARYGL</sequence>
<evidence type="ECO:0000256" key="2">
    <source>
        <dbReference type="ARBA" id="ARBA00022670"/>
    </source>
</evidence>
<evidence type="ECO:0000256" key="1">
    <source>
        <dbReference type="ARBA" id="ARBA00008683"/>
    </source>
</evidence>
<dbReference type="Pfam" id="PF01343">
    <property type="entry name" value="Peptidase_S49"/>
    <property type="match status" value="1"/>
</dbReference>
<evidence type="ECO:0000256" key="3">
    <source>
        <dbReference type="ARBA" id="ARBA00022801"/>
    </source>
</evidence>